<name>A0ABP8VU13_9ACTN</name>
<dbReference type="Pfam" id="PF00293">
    <property type="entry name" value="NUDIX"/>
    <property type="match status" value="1"/>
</dbReference>
<dbReference type="RefSeq" id="WP_345262369.1">
    <property type="nucleotide sequence ID" value="NZ_BAABIM010000001.1"/>
</dbReference>
<dbReference type="PANTHER" id="PTHR43046:SF12">
    <property type="entry name" value="GDP-MANNOSE MANNOSYL HYDROLASE"/>
    <property type="match status" value="1"/>
</dbReference>
<gene>
    <name evidence="7" type="ORF">GCM10023226_03930</name>
</gene>
<accession>A0ABP8VU13</accession>
<comment type="similarity">
    <text evidence="2 5">Belongs to the Nudix hydrolase family.</text>
</comment>
<dbReference type="InterPro" id="IPR015797">
    <property type="entry name" value="NUDIX_hydrolase-like_dom_sf"/>
</dbReference>
<evidence type="ECO:0000259" key="6">
    <source>
        <dbReference type="PROSITE" id="PS51462"/>
    </source>
</evidence>
<dbReference type="CDD" id="cd02883">
    <property type="entry name" value="NUDIX_Hydrolase"/>
    <property type="match status" value="1"/>
</dbReference>
<comment type="cofactor">
    <cofactor evidence="1">
        <name>Mg(2+)</name>
        <dbReference type="ChEBI" id="CHEBI:18420"/>
    </cofactor>
</comment>
<dbReference type="Gene3D" id="3.90.79.10">
    <property type="entry name" value="Nucleoside Triphosphate Pyrophosphohydrolase"/>
    <property type="match status" value="1"/>
</dbReference>
<keyword evidence="3 5" id="KW-0378">Hydrolase</keyword>
<organism evidence="7 8">
    <name type="scientific">Nocardioides nanhaiensis</name>
    <dbReference type="NCBI Taxonomy" id="1476871"/>
    <lineage>
        <taxon>Bacteria</taxon>
        <taxon>Bacillati</taxon>
        <taxon>Actinomycetota</taxon>
        <taxon>Actinomycetes</taxon>
        <taxon>Propionibacteriales</taxon>
        <taxon>Nocardioidaceae</taxon>
        <taxon>Nocardioides</taxon>
    </lineage>
</organism>
<dbReference type="Proteomes" id="UP001500621">
    <property type="component" value="Unassembled WGS sequence"/>
</dbReference>
<evidence type="ECO:0000256" key="2">
    <source>
        <dbReference type="ARBA" id="ARBA00005582"/>
    </source>
</evidence>
<evidence type="ECO:0000313" key="7">
    <source>
        <dbReference type="EMBL" id="GAA4670566.1"/>
    </source>
</evidence>
<evidence type="ECO:0000256" key="4">
    <source>
        <dbReference type="ARBA" id="ARBA00022842"/>
    </source>
</evidence>
<keyword evidence="4" id="KW-0460">Magnesium</keyword>
<proteinExistence type="inferred from homology"/>
<feature type="domain" description="Nudix hydrolase" evidence="6">
    <location>
        <begin position="7"/>
        <end position="146"/>
    </location>
</feature>
<dbReference type="InterPro" id="IPR020476">
    <property type="entry name" value="Nudix_hydrolase"/>
</dbReference>
<dbReference type="SUPFAM" id="SSF55811">
    <property type="entry name" value="Nudix"/>
    <property type="match status" value="1"/>
</dbReference>
<evidence type="ECO:0000256" key="3">
    <source>
        <dbReference type="ARBA" id="ARBA00022801"/>
    </source>
</evidence>
<dbReference type="PROSITE" id="PS00893">
    <property type="entry name" value="NUDIX_BOX"/>
    <property type="match status" value="1"/>
</dbReference>
<dbReference type="PANTHER" id="PTHR43046">
    <property type="entry name" value="GDP-MANNOSE MANNOSYL HYDROLASE"/>
    <property type="match status" value="1"/>
</dbReference>
<dbReference type="PROSITE" id="PS51462">
    <property type="entry name" value="NUDIX"/>
    <property type="match status" value="1"/>
</dbReference>
<dbReference type="PRINTS" id="PR00502">
    <property type="entry name" value="NUDIXFAMILY"/>
</dbReference>
<reference evidence="8" key="1">
    <citation type="journal article" date="2019" name="Int. J. Syst. Evol. Microbiol.">
        <title>The Global Catalogue of Microorganisms (GCM) 10K type strain sequencing project: providing services to taxonomists for standard genome sequencing and annotation.</title>
        <authorList>
            <consortium name="The Broad Institute Genomics Platform"/>
            <consortium name="The Broad Institute Genome Sequencing Center for Infectious Disease"/>
            <person name="Wu L."/>
            <person name="Ma J."/>
        </authorList>
    </citation>
    <scope>NUCLEOTIDE SEQUENCE [LARGE SCALE GENOMIC DNA]</scope>
    <source>
        <strain evidence="8">JCM 18127</strain>
    </source>
</reference>
<evidence type="ECO:0000256" key="1">
    <source>
        <dbReference type="ARBA" id="ARBA00001946"/>
    </source>
</evidence>
<evidence type="ECO:0000313" key="8">
    <source>
        <dbReference type="Proteomes" id="UP001500621"/>
    </source>
</evidence>
<dbReference type="EMBL" id="BAABIM010000001">
    <property type="protein sequence ID" value="GAA4670566.1"/>
    <property type="molecule type" value="Genomic_DNA"/>
</dbReference>
<comment type="caution">
    <text evidence="7">The sequence shown here is derived from an EMBL/GenBank/DDBJ whole genome shotgun (WGS) entry which is preliminary data.</text>
</comment>
<keyword evidence="8" id="KW-1185">Reference proteome</keyword>
<dbReference type="InterPro" id="IPR020084">
    <property type="entry name" value="NUDIX_hydrolase_CS"/>
</dbReference>
<sequence length="153" mass="17070">MEFTDYDTRVAAYAVVVDGEPGAERVLLALWNEAEEPRWTLPGGGVELRETVEDGAVREVREESGYDVELTGLLGVHSYVIPPSRRFVRTRRPMKALRVVFGARVVGGSLTREIGGTTDEARWFDLAEVSALPQVGLVEIGLEMWQRAQQARR</sequence>
<evidence type="ECO:0000256" key="5">
    <source>
        <dbReference type="RuleBase" id="RU003476"/>
    </source>
</evidence>
<protein>
    <recommendedName>
        <fullName evidence="6">Nudix hydrolase domain-containing protein</fullName>
    </recommendedName>
</protein>
<dbReference type="InterPro" id="IPR000086">
    <property type="entry name" value="NUDIX_hydrolase_dom"/>
</dbReference>